<evidence type="ECO:0000256" key="5">
    <source>
        <dbReference type="ARBA" id="ARBA00023251"/>
    </source>
</evidence>
<dbReference type="PANTHER" id="PTHR43229:SF2">
    <property type="entry name" value="NODULATION PROTEIN J"/>
    <property type="match status" value="1"/>
</dbReference>
<dbReference type="PANTHER" id="PTHR43229">
    <property type="entry name" value="NODULATION PROTEIN J"/>
    <property type="match status" value="1"/>
</dbReference>
<keyword evidence="5" id="KW-0046">Antibiotic resistance</keyword>
<evidence type="ECO:0000313" key="8">
    <source>
        <dbReference type="EMBL" id="TWG12042.1"/>
    </source>
</evidence>
<protein>
    <recommendedName>
        <fullName evidence="6">Transport permease protein</fullName>
    </recommendedName>
</protein>
<comment type="caution">
    <text evidence="8">The sequence shown here is derived from an EMBL/GenBank/DDBJ whole genome shotgun (WGS) entry which is preliminary data.</text>
</comment>
<feature type="transmembrane region" description="Helical" evidence="6">
    <location>
        <begin position="25"/>
        <end position="47"/>
    </location>
</feature>
<gene>
    <name evidence="8" type="ORF">FHX75_14373</name>
</gene>
<dbReference type="InterPro" id="IPR047817">
    <property type="entry name" value="ABC2_TM_bact-type"/>
</dbReference>
<evidence type="ECO:0000256" key="3">
    <source>
        <dbReference type="ARBA" id="ARBA00022989"/>
    </source>
</evidence>
<evidence type="ECO:0000256" key="2">
    <source>
        <dbReference type="ARBA" id="ARBA00022692"/>
    </source>
</evidence>
<dbReference type="GO" id="GO:0046677">
    <property type="term" value="P:response to antibiotic"/>
    <property type="evidence" value="ECO:0007669"/>
    <property type="project" value="UniProtKB-KW"/>
</dbReference>
<keyword evidence="6" id="KW-0813">Transport</keyword>
<dbReference type="RefSeq" id="WP_154943061.1">
    <property type="nucleotide sequence ID" value="NZ_VIXA01000004.1"/>
</dbReference>
<feature type="transmembrane region" description="Helical" evidence="6">
    <location>
        <begin position="112"/>
        <end position="138"/>
    </location>
</feature>
<dbReference type="InterPro" id="IPR000412">
    <property type="entry name" value="ABC_2_transport"/>
</dbReference>
<evidence type="ECO:0000256" key="4">
    <source>
        <dbReference type="ARBA" id="ARBA00023136"/>
    </source>
</evidence>
<evidence type="ECO:0000313" key="9">
    <source>
        <dbReference type="Proteomes" id="UP000319927"/>
    </source>
</evidence>
<feature type="domain" description="ABC transmembrane type-2" evidence="7">
    <location>
        <begin position="27"/>
        <end position="261"/>
    </location>
</feature>
<keyword evidence="2 6" id="KW-0812">Transmembrane</keyword>
<dbReference type="GO" id="GO:0140359">
    <property type="term" value="F:ABC-type transporter activity"/>
    <property type="evidence" value="ECO:0007669"/>
    <property type="project" value="InterPro"/>
</dbReference>
<keyword evidence="6" id="KW-1003">Cell membrane</keyword>
<organism evidence="8 9">
    <name type="scientific">Micromonospora palomenae</name>
    <dbReference type="NCBI Taxonomy" id="1461247"/>
    <lineage>
        <taxon>Bacteria</taxon>
        <taxon>Bacillati</taxon>
        <taxon>Actinomycetota</taxon>
        <taxon>Actinomycetes</taxon>
        <taxon>Micromonosporales</taxon>
        <taxon>Micromonosporaceae</taxon>
        <taxon>Micromonospora</taxon>
    </lineage>
</organism>
<dbReference type="GO" id="GO:0043190">
    <property type="term" value="C:ATP-binding cassette (ABC) transporter complex"/>
    <property type="evidence" value="ECO:0007669"/>
    <property type="project" value="InterPro"/>
</dbReference>
<dbReference type="Proteomes" id="UP000319927">
    <property type="component" value="Unassembled WGS sequence"/>
</dbReference>
<dbReference type="OrthoDB" id="670210at2"/>
<dbReference type="EMBL" id="VIXA01000004">
    <property type="protein sequence ID" value="TWG12042.1"/>
    <property type="molecule type" value="Genomic_DNA"/>
</dbReference>
<dbReference type="Pfam" id="PF01061">
    <property type="entry name" value="ABC2_membrane"/>
    <property type="match status" value="1"/>
</dbReference>
<keyword evidence="4 6" id="KW-0472">Membrane</keyword>
<dbReference type="PROSITE" id="PS51012">
    <property type="entry name" value="ABC_TM2"/>
    <property type="match status" value="1"/>
</dbReference>
<proteinExistence type="inferred from homology"/>
<keyword evidence="3 6" id="KW-1133">Transmembrane helix</keyword>
<evidence type="ECO:0000256" key="1">
    <source>
        <dbReference type="ARBA" id="ARBA00004141"/>
    </source>
</evidence>
<feature type="transmembrane region" description="Helical" evidence="6">
    <location>
        <begin position="67"/>
        <end position="91"/>
    </location>
</feature>
<evidence type="ECO:0000259" key="7">
    <source>
        <dbReference type="PROSITE" id="PS51012"/>
    </source>
</evidence>
<accession>A0A561VK96</accession>
<comment type="subcellular location">
    <subcellularLocation>
        <location evidence="6">Cell membrane</location>
        <topology evidence="6">Multi-pass membrane protein</topology>
    </subcellularLocation>
    <subcellularLocation>
        <location evidence="1">Membrane</location>
        <topology evidence="1">Multi-pass membrane protein</topology>
    </subcellularLocation>
</comment>
<dbReference type="PIRSF" id="PIRSF006648">
    <property type="entry name" value="DrrB"/>
    <property type="match status" value="1"/>
</dbReference>
<sequence length="264" mass="27860">MTSLAYTLTDSATMLRRQIRHIQRYPSLTAMLIGLPVVMLLLFVYVFGGTLGAGLPGGGSGDRGAYINYLVPGMLLFAVSGAAQGTAISIAMDMTEGIVDRFRTMAISRASVLTGHVLGSLIQTMLCIAVMLGVALAIGFRPTAAPVEWLAAAGMLAAIAFALIWLSVALGLVSDSVETASNLPMFLILLPFLGSGFVPTDTMPAGLRWFADHQPFTPVTETLRGLLLGSGIGNSAPIALGWCAVISLLSYLWAKHSFQKRAAR</sequence>
<feature type="transmembrane region" description="Helical" evidence="6">
    <location>
        <begin position="150"/>
        <end position="173"/>
    </location>
</feature>
<keyword evidence="9" id="KW-1185">Reference proteome</keyword>
<feature type="transmembrane region" description="Helical" evidence="6">
    <location>
        <begin position="231"/>
        <end position="254"/>
    </location>
</feature>
<name>A0A561VK96_9ACTN</name>
<dbReference type="InterPro" id="IPR051784">
    <property type="entry name" value="Nod_factor_ABC_transporter"/>
</dbReference>
<dbReference type="InterPro" id="IPR013525">
    <property type="entry name" value="ABC2_TM"/>
</dbReference>
<feature type="transmembrane region" description="Helical" evidence="6">
    <location>
        <begin position="185"/>
        <end position="211"/>
    </location>
</feature>
<comment type="similarity">
    <text evidence="6">Belongs to the ABC-2 integral membrane protein family.</text>
</comment>
<reference evidence="8 9" key="1">
    <citation type="submission" date="2019-06" db="EMBL/GenBank/DDBJ databases">
        <title>Sequencing the genomes of 1000 actinobacteria strains.</title>
        <authorList>
            <person name="Klenk H.-P."/>
        </authorList>
    </citation>
    <scope>NUCLEOTIDE SEQUENCE [LARGE SCALE GENOMIC DNA]</scope>
    <source>
        <strain evidence="8 9">DSM 102131</strain>
    </source>
</reference>
<dbReference type="AlphaFoldDB" id="A0A561VK96"/>
<evidence type="ECO:0000256" key="6">
    <source>
        <dbReference type="RuleBase" id="RU361157"/>
    </source>
</evidence>